<dbReference type="Proteomes" id="UP000201169">
    <property type="component" value="Chromosome"/>
</dbReference>
<dbReference type="KEGG" id="cavi:CAV_0520"/>
<protein>
    <submittedName>
        <fullName evidence="3">Zinc ribbon domain protein (DUF164 domain)</fullName>
    </submittedName>
</protein>
<dbReference type="EMBL" id="CP022347">
    <property type="protein sequence ID" value="ASQ30187.1"/>
    <property type="molecule type" value="Genomic_DNA"/>
</dbReference>
<dbReference type="InterPro" id="IPR052376">
    <property type="entry name" value="Oxidative_Scav/Glycosyltrans"/>
</dbReference>
<proteinExistence type="predicted"/>
<dbReference type="Gene3D" id="1.10.287.1490">
    <property type="match status" value="1"/>
</dbReference>
<organism evidence="3 4">
    <name type="scientific">Campylobacter avium LMG 24591</name>
    <dbReference type="NCBI Taxonomy" id="522484"/>
    <lineage>
        <taxon>Bacteria</taxon>
        <taxon>Pseudomonadati</taxon>
        <taxon>Campylobacterota</taxon>
        <taxon>Epsilonproteobacteria</taxon>
        <taxon>Campylobacterales</taxon>
        <taxon>Campylobacteraceae</taxon>
        <taxon>Campylobacter</taxon>
    </lineage>
</organism>
<keyword evidence="4" id="KW-1185">Reference proteome</keyword>
<evidence type="ECO:0000313" key="3">
    <source>
        <dbReference type="EMBL" id="ASQ30187.1"/>
    </source>
</evidence>
<evidence type="ECO:0000259" key="2">
    <source>
        <dbReference type="Pfam" id="PF02591"/>
    </source>
</evidence>
<dbReference type="PANTHER" id="PTHR39082:SF1">
    <property type="entry name" value="SCAVENGER RECEPTOR CLASS A MEMBER 3"/>
    <property type="match status" value="1"/>
</dbReference>
<dbReference type="InterPro" id="IPR003743">
    <property type="entry name" value="Zf-RING_7"/>
</dbReference>
<dbReference type="Pfam" id="PF02591">
    <property type="entry name" value="Zn_ribbon_9"/>
    <property type="match status" value="1"/>
</dbReference>
<gene>
    <name evidence="3" type="ORF">CAV_0520</name>
</gene>
<keyword evidence="1" id="KW-0175">Coiled coil</keyword>
<name>A0A222MVW0_9BACT</name>
<feature type="coiled-coil region" evidence="1">
    <location>
        <begin position="90"/>
        <end position="163"/>
    </location>
</feature>
<evidence type="ECO:0000256" key="1">
    <source>
        <dbReference type="SAM" id="Coils"/>
    </source>
</evidence>
<reference evidence="3 4" key="1">
    <citation type="submission" date="2017-07" db="EMBL/GenBank/DDBJ databases">
        <title>Analysis of two Campylobacter avium genomes and identification of a novel hippuricase gene.</title>
        <authorList>
            <person name="Miller W.G."/>
            <person name="Chapman M.H."/>
            <person name="Yee E."/>
            <person name="Revez J."/>
            <person name="Bono J.L."/>
            <person name="Rossi M."/>
        </authorList>
    </citation>
    <scope>NUCLEOTIDE SEQUENCE [LARGE SCALE GENOMIC DNA]</scope>
    <source>
        <strain evidence="3 4">LMG 24591</strain>
    </source>
</reference>
<feature type="domain" description="C4-type zinc ribbon" evidence="2">
    <location>
        <begin position="198"/>
        <end position="230"/>
    </location>
</feature>
<sequence>MNKHLEQLVELSVVDKELDGFTPKIDKINKALRDSELEIQKLEKDLLACEKDILDIKNEQEQNNAHIVQFRQRLDEISKKTPNVKTAKEANALQIEEDIVKEQLEVANEEIEKLDKLLLNKEKLKQELLQDKSKEEEELKNIAKDVESKMEDLEKERALVYDKKSKLTAGINQKVLSFYEKIRKWAKNTAVVPVKKQACYGCFMRIYDKTYLSILRGDEIVTCPHCGRILYKEREETKDSKKIAESVN</sequence>
<feature type="coiled-coil region" evidence="1">
    <location>
        <begin position="25"/>
        <end position="59"/>
    </location>
</feature>
<dbReference type="RefSeq" id="WP_094324961.1">
    <property type="nucleotide sequence ID" value="NZ_CP022347.1"/>
</dbReference>
<accession>A0A222MVW0</accession>
<dbReference type="AlphaFoldDB" id="A0A222MVW0"/>
<dbReference type="PANTHER" id="PTHR39082">
    <property type="entry name" value="PHOSPHOLIPASE C-BETA-2-RELATED"/>
    <property type="match status" value="1"/>
</dbReference>
<dbReference type="OrthoDB" id="9795058at2"/>
<evidence type="ECO:0000313" key="4">
    <source>
        <dbReference type="Proteomes" id="UP000201169"/>
    </source>
</evidence>